<name>D6TH40_KTERA</name>
<keyword evidence="1" id="KW-0732">Signal</keyword>
<evidence type="ECO:0000313" key="3">
    <source>
        <dbReference type="Proteomes" id="UP000004508"/>
    </source>
</evidence>
<feature type="signal peptide" evidence="1">
    <location>
        <begin position="1"/>
        <end position="33"/>
    </location>
</feature>
<protein>
    <recommendedName>
        <fullName evidence="4">TIGR03118 family protein</fullName>
    </recommendedName>
</protein>
<accession>D6TH40</accession>
<evidence type="ECO:0000256" key="1">
    <source>
        <dbReference type="SAM" id="SignalP"/>
    </source>
</evidence>
<keyword evidence="3" id="KW-1185">Reference proteome</keyword>
<dbReference type="STRING" id="485913.Krac_12419"/>
<comment type="caution">
    <text evidence="2">The sequence shown here is derived from an EMBL/GenBank/DDBJ whole genome shotgun (WGS) entry which is preliminary data.</text>
</comment>
<feature type="chain" id="PRO_5003088436" description="TIGR03118 family protein" evidence="1">
    <location>
        <begin position="34"/>
        <end position="366"/>
    </location>
</feature>
<dbReference type="InParanoid" id="D6TH40"/>
<reference evidence="2 3" key="1">
    <citation type="journal article" date="2011" name="Stand. Genomic Sci.">
        <title>Non-contiguous finished genome sequence and contextual data of the filamentous soil bacterium Ktedonobacter racemifer type strain (SOSP1-21).</title>
        <authorList>
            <person name="Chang Y.J."/>
            <person name="Land M."/>
            <person name="Hauser L."/>
            <person name="Chertkov O."/>
            <person name="Del Rio T.G."/>
            <person name="Nolan M."/>
            <person name="Copeland A."/>
            <person name="Tice H."/>
            <person name="Cheng J.F."/>
            <person name="Lucas S."/>
            <person name="Han C."/>
            <person name="Goodwin L."/>
            <person name="Pitluck S."/>
            <person name="Ivanova N."/>
            <person name="Ovchinikova G."/>
            <person name="Pati A."/>
            <person name="Chen A."/>
            <person name="Palaniappan K."/>
            <person name="Mavromatis K."/>
            <person name="Liolios K."/>
            <person name="Brettin T."/>
            <person name="Fiebig A."/>
            <person name="Rohde M."/>
            <person name="Abt B."/>
            <person name="Goker M."/>
            <person name="Detter J.C."/>
            <person name="Woyke T."/>
            <person name="Bristow J."/>
            <person name="Eisen J.A."/>
            <person name="Markowitz V."/>
            <person name="Hugenholtz P."/>
            <person name="Kyrpides N.C."/>
            <person name="Klenk H.P."/>
            <person name="Lapidus A."/>
        </authorList>
    </citation>
    <scope>NUCLEOTIDE SEQUENCE [LARGE SCALE GENOMIC DNA]</scope>
    <source>
        <strain evidence="3">DSM 44963</strain>
    </source>
</reference>
<dbReference type="NCBIfam" id="TIGR03118">
    <property type="entry name" value="PEPCTERM_chp_1"/>
    <property type="match status" value="1"/>
</dbReference>
<dbReference type="SUPFAM" id="SSF75011">
    <property type="entry name" value="3-carboxy-cis,cis-mucoante lactonizing enzyme"/>
    <property type="match status" value="1"/>
</dbReference>
<dbReference type="eggNOG" id="COG3391">
    <property type="taxonomic scope" value="Bacteria"/>
</dbReference>
<evidence type="ECO:0000313" key="2">
    <source>
        <dbReference type="EMBL" id="EFH90782.1"/>
    </source>
</evidence>
<dbReference type="RefSeq" id="WP_007908432.1">
    <property type="nucleotide sequence ID" value="NZ_ADVG01000001.1"/>
</dbReference>
<dbReference type="EMBL" id="ADVG01000001">
    <property type="protein sequence ID" value="EFH90782.1"/>
    <property type="molecule type" value="Genomic_DNA"/>
</dbReference>
<dbReference type="InterPro" id="IPR011042">
    <property type="entry name" value="6-blade_b-propeller_TolB-like"/>
</dbReference>
<sequence length="366" mass="38043">MSIRLIPQKLRIPTSVAVLITLVLLALPGAAFAHADGFYQQTNLISDLPGAQSTDGQLVNPWGLVASSTSPWWISDNGTGLSTLYNGQGVKIPLTVTIPVPAGSPAGSTAAPTGTVFSSSGFNVSENGITAPSRFIFSTEDGTISSWSPTVDPTNAILEVDRSKVGAGAVYKGLALGSNAAGTFLFATNFRSGAVEVFDSNFNYVSSFTDSTLPKGYAPFGIQNIGGNLYVTFALQDAAKHDDVAGQGHGFVDLFNTSGHLLRRIASRHDLNSPWGLAQAPANFGKFSNDLLVGNFGDGLIHAFNPLTGEERGVLKGAKGAPIQISGLWALQFGNGAAAGATNELFFTAGIDGEAHGLFGDLQYEG</sequence>
<gene>
    <name evidence="2" type="ORF">Krac_12419</name>
</gene>
<dbReference type="InterPro" id="IPR017549">
    <property type="entry name" value="APMV_L690"/>
</dbReference>
<organism evidence="2 3">
    <name type="scientific">Ktedonobacter racemifer DSM 44963</name>
    <dbReference type="NCBI Taxonomy" id="485913"/>
    <lineage>
        <taxon>Bacteria</taxon>
        <taxon>Bacillati</taxon>
        <taxon>Chloroflexota</taxon>
        <taxon>Ktedonobacteria</taxon>
        <taxon>Ktedonobacterales</taxon>
        <taxon>Ktedonobacteraceae</taxon>
        <taxon>Ktedonobacter</taxon>
    </lineage>
</organism>
<dbReference type="AlphaFoldDB" id="D6TH40"/>
<dbReference type="OrthoDB" id="581621at2"/>
<proteinExistence type="predicted"/>
<dbReference type="Proteomes" id="UP000004508">
    <property type="component" value="Unassembled WGS sequence"/>
</dbReference>
<dbReference type="Gene3D" id="2.120.10.30">
    <property type="entry name" value="TolB, C-terminal domain"/>
    <property type="match status" value="1"/>
</dbReference>
<evidence type="ECO:0008006" key="4">
    <source>
        <dbReference type="Google" id="ProtNLM"/>
    </source>
</evidence>